<reference evidence="1 2" key="1">
    <citation type="journal article" date="2022" name="DNA Res.">
        <title>Chromosomal-level genome assembly of the orchid tree Bauhinia variegata (Leguminosae; Cercidoideae) supports the allotetraploid origin hypothesis of Bauhinia.</title>
        <authorList>
            <person name="Zhong Y."/>
            <person name="Chen Y."/>
            <person name="Zheng D."/>
            <person name="Pang J."/>
            <person name="Liu Y."/>
            <person name="Luo S."/>
            <person name="Meng S."/>
            <person name="Qian L."/>
            <person name="Wei D."/>
            <person name="Dai S."/>
            <person name="Zhou R."/>
        </authorList>
    </citation>
    <scope>NUCLEOTIDE SEQUENCE [LARGE SCALE GENOMIC DNA]</scope>
    <source>
        <strain evidence="1">BV-YZ2020</strain>
    </source>
</reference>
<keyword evidence="2" id="KW-1185">Reference proteome</keyword>
<name>A0ACB9PZD1_BAUVA</name>
<protein>
    <submittedName>
        <fullName evidence="1">Uncharacterized protein</fullName>
    </submittedName>
</protein>
<dbReference type="Proteomes" id="UP000828941">
    <property type="component" value="Chromosome 2"/>
</dbReference>
<gene>
    <name evidence="1" type="ORF">L6164_002826</name>
</gene>
<organism evidence="1 2">
    <name type="scientific">Bauhinia variegata</name>
    <name type="common">Purple orchid tree</name>
    <name type="synonym">Phanera variegata</name>
    <dbReference type="NCBI Taxonomy" id="167791"/>
    <lineage>
        <taxon>Eukaryota</taxon>
        <taxon>Viridiplantae</taxon>
        <taxon>Streptophyta</taxon>
        <taxon>Embryophyta</taxon>
        <taxon>Tracheophyta</taxon>
        <taxon>Spermatophyta</taxon>
        <taxon>Magnoliopsida</taxon>
        <taxon>eudicotyledons</taxon>
        <taxon>Gunneridae</taxon>
        <taxon>Pentapetalae</taxon>
        <taxon>rosids</taxon>
        <taxon>fabids</taxon>
        <taxon>Fabales</taxon>
        <taxon>Fabaceae</taxon>
        <taxon>Cercidoideae</taxon>
        <taxon>Cercideae</taxon>
        <taxon>Bauhiniinae</taxon>
        <taxon>Bauhinia</taxon>
    </lineage>
</organism>
<dbReference type="EMBL" id="CM039427">
    <property type="protein sequence ID" value="KAI4353906.1"/>
    <property type="molecule type" value="Genomic_DNA"/>
</dbReference>
<sequence>MFDVSFNNINGQIPEEIGSLTNLVKLDLSSNKFSGSIPSSLGFLSSLIHMQMSQNFLFGKIPREIGKLKNLTVLDLSTNQLTGPIPLALGDLKYLKYLILDSNQFNGCIPLETMNLKKAQLPSGKIVALKKLHRLESEEPSFDSSFRNEVKFLTDIRHRNIVKLYGYILHNRCMFLVYEYMDRRSLLWVLSNDDEVQELNWRKRNVSDFGTARILDPDSSNQTLLIGTVGYIAPELAYTLSVTEKCDVYSLGVVALETMTGKHPGEFISSLRSSGAPNMLLKDAKDVVWW</sequence>
<comment type="caution">
    <text evidence="1">The sequence shown here is derived from an EMBL/GenBank/DDBJ whole genome shotgun (WGS) entry which is preliminary data.</text>
</comment>
<accession>A0ACB9PZD1</accession>
<evidence type="ECO:0000313" key="2">
    <source>
        <dbReference type="Proteomes" id="UP000828941"/>
    </source>
</evidence>
<evidence type="ECO:0000313" key="1">
    <source>
        <dbReference type="EMBL" id="KAI4353906.1"/>
    </source>
</evidence>
<proteinExistence type="predicted"/>